<accession>A0A6J4QID3</accession>
<name>A0A6J4QID3_9ACTN</name>
<reference evidence="1" key="1">
    <citation type="submission" date="2020-02" db="EMBL/GenBank/DDBJ databases">
        <authorList>
            <person name="Meier V. D."/>
        </authorList>
    </citation>
    <scope>NUCLEOTIDE SEQUENCE</scope>
    <source>
        <strain evidence="1">AVDCRST_MAG01</strain>
    </source>
</reference>
<organism evidence="1">
    <name type="scientific">uncultured Rubrobacteraceae bacterium</name>
    <dbReference type="NCBI Taxonomy" id="349277"/>
    <lineage>
        <taxon>Bacteria</taxon>
        <taxon>Bacillati</taxon>
        <taxon>Actinomycetota</taxon>
        <taxon>Rubrobacteria</taxon>
        <taxon>Rubrobacterales</taxon>
        <taxon>Rubrobacteraceae</taxon>
        <taxon>environmental samples</taxon>
    </lineage>
</organism>
<dbReference type="AlphaFoldDB" id="A0A6J4QID3"/>
<dbReference type="EMBL" id="CADCUW010000446">
    <property type="protein sequence ID" value="CAA9438369.1"/>
    <property type="molecule type" value="Genomic_DNA"/>
</dbReference>
<feature type="non-terminal residue" evidence="1">
    <location>
        <position position="23"/>
    </location>
</feature>
<protein>
    <submittedName>
        <fullName evidence="1">Uncharacterized protein</fullName>
    </submittedName>
</protein>
<proteinExistence type="predicted"/>
<gene>
    <name evidence="1" type="ORF">AVDCRST_MAG01-01-3432</name>
</gene>
<sequence>MPQLGQGILKGMGITLKHLFDNK</sequence>
<evidence type="ECO:0000313" key="1">
    <source>
        <dbReference type="EMBL" id="CAA9438369.1"/>
    </source>
</evidence>